<keyword evidence="1" id="KW-0472">Membrane</keyword>
<keyword evidence="1" id="KW-1133">Transmembrane helix</keyword>
<reference evidence="2" key="1">
    <citation type="submission" date="2020-07" db="EMBL/GenBank/DDBJ databases">
        <title>Multicomponent nature underlies the extraordinary mechanical properties of spider dragline silk.</title>
        <authorList>
            <person name="Kono N."/>
            <person name="Nakamura H."/>
            <person name="Mori M."/>
            <person name="Yoshida Y."/>
            <person name="Ohtoshi R."/>
            <person name="Malay A.D."/>
            <person name="Moran D.A.P."/>
            <person name="Tomita M."/>
            <person name="Numata K."/>
            <person name="Arakawa K."/>
        </authorList>
    </citation>
    <scope>NUCLEOTIDE SEQUENCE</scope>
</reference>
<feature type="transmembrane region" description="Helical" evidence="1">
    <location>
        <begin position="76"/>
        <end position="97"/>
    </location>
</feature>
<dbReference type="Proteomes" id="UP000887116">
    <property type="component" value="Unassembled WGS sequence"/>
</dbReference>
<accession>A0A8X6LX54</accession>
<dbReference type="AlphaFoldDB" id="A0A8X6LX54"/>
<evidence type="ECO:0000313" key="2">
    <source>
        <dbReference type="EMBL" id="GFR23922.1"/>
    </source>
</evidence>
<protein>
    <submittedName>
        <fullName evidence="2">Uncharacterized protein</fullName>
    </submittedName>
</protein>
<feature type="transmembrane region" description="Helical" evidence="1">
    <location>
        <begin position="14"/>
        <end position="34"/>
    </location>
</feature>
<organism evidence="2 3">
    <name type="scientific">Trichonephila clavata</name>
    <name type="common">Joro spider</name>
    <name type="synonym">Nephila clavata</name>
    <dbReference type="NCBI Taxonomy" id="2740835"/>
    <lineage>
        <taxon>Eukaryota</taxon>
        <taxon>Metazoa</taxon>
        <taxon>Ecdysozoa</taxon>
        <taxon>Arthropoda</taxon>
        <taxon>Chelicerata</taxon>
        <taxon>Arachnida</taxon>
        <taxon>Araneae</taxon>
        <taxon>Araneomorphae</taxon>
        <taxon>Entelegynae</taxon>
        <taxon>Araneoidea</taxon>
        <taxon>Nephilidae</taxon>
        <taxon>Trichonephila</taxon>
    </lineage>
</organism>
<keyword evidence="3" id="KW-1185">Reference proteome</keyword>
<gene>
    <name evidence="2" type="ORF">TNCT_39601</name>
</gene>
<keyword evidence="1" id="KW-0812">Transmembrane</keyword>
<dbReference type="EMBL" id="BMAO01018498">
    <property type="protein sequence ID" value="GFR23922.1"/>
    <property type="molecule type" value="Genomic_DNA"/>
</dbReference>
<comment type="caution">
    <text evidence="2">The sequence shown here is derived from an EMBL/GenBank/DDBJ whole genome shotgun (WGS) entry which is preliminary data.</text>
</comment>
<name>A0A8X6LX54_TRICU</name>
<evidence type="ECO:0000313" key="3">
    <source>
        <dbReference type="Proteomes" id="UP000887116"/>
    </source>
</evidence>
<sequence>MTFKSNIVLNLNGFLYTLVTFCPSSLLFAGTPLTKKRELDHEHGKLLPNINFFHHINICFSIANQHSSQKAFNNTIMNPLTFLVPLLILLGTGFNFADAASEDTMKKMRALLCEDEMEEARDLIMECVNKVDWTEYKGIVEPCSEAFENFDVEEMRQKMCQASDDEINKIDECISTSIDESGKKEEMAEKAEPVEECLKEIFSKK</sequence>
<evidence type="ECO:0000256" key="1">
    <source>
        <dbReference type="SAM" id="Phobius"/>
    </source>
</evidence>
<proteinExistence type="predicted"/>